<keyword evidence="1 5" id="KW-0963">Cytoplasm</keyword>
<comment type="subunit">
    <text evidence="5">Heterooligomer composed of large and small subunits.</text>
</comment>
<sequence>MARELLESRFAGLWVAGEVSNLTRAASGHYYFSLKDGAAQVRCVMFKFAAQRLAVPLQEGAHIEVAGKISLYEARGEFQITVAQVRQVGLGQLYERYERLKQALQAEGLFDAARKRPLPARPRCIGIVTSLAAAALRDVVSTLRRRAPEIPLVVYPAAVQGAGSERTLAAAVQAAAEHNQADVLIVCRGGGSIEDLWAFNEEVLVRAVAASPIPLVSGVGHETDFTLCDFAADLRAPTPTAAAELAAPDRAETLRLLANRSRLLTELLRRHYQHAAQRTDAAAARLQHPRRKLQEQRDSLSAQARQLQQAFRLHLAQRRQQSAAAARLLQLQKPDGTRHRRELTAAQAAFARAGGQFFRQAAERLQRQQTLLHAVSPDNILARGFAVVRTARGKVVRDTASLKTGQKLQLTLADGSRGIQVLPPHGQGELFD</sequence>
<dbReference type="HAMAP" id="MF_00378">
    <property type="entry name" value="Exonuc_7_L"/>
    <property type="match status" value="1"/>
</dbReference>
<comment type="subcellular location">
    <subcellularLocation>
        <location evidence="5 6">Cytoplasm</location>
    </subcellularLocation>
</comment>
<gene>
    <name evidence="5 9" type="primary">xseA</name>
    <name evidence="9" type="ORF">MB824_06925</name>
</gene>
<evidence type="ECO:0000259" key="7">
    <source>
        <dbReference type="Pfam" id="PF02601"/>
    </source>
</evidence>
<evidence type="ECO:0000313" key="10">
    <source>
        <dbReference type="Proteomes" id="UP001298424"/>
    </source>
</evidence>
<dbReference type="RefSeq" id="WP_238747494.1">
    <property type="nucleotide sequence ID" value="NZ_JAKOOW010000024.1"/>
</dbReference>
<keyword evidence="3 5" id="KW-0378">Hydrolase</keyword>
<proteinExistence type="inferred from homology"/>
<dbReference type="Pfam" id="PF02601">
    <property type="entry name" value="Exonuc_VII_L"/>
    <property type="match status" value="1"/>
</dbReference>
<reference evidence="9 10" key="1">
    <citation type="submission" date="2022-02" db="EMBL/GenBank/DDBJ databases">
        <title>Genome sequence data of Kingella unionensis sp. nov. strain CICC 24913 (CCUG 75125).</title>
        <authorList>
            <person name="Xiao M."/>
        </authorList>
    </citation>
    <scope>NUCLEOTIDE SEQUENCE [LARGE SCALE GENOMIC DNA]</scope>
    <source>
        <strain evidence="9 10">CICC 24913</strain>
    </source>
</reference>
<keyword evidence="2 5" id="KW-0540">Nuclease</keyword>
<keyword evidence="4 5" id="KW-0269">Exonuclease</keyword>
<dbReference type="EMBL" id="JAKOOW010000024">
    <property type="protein sequence ID" value="MCG6504224.1"/>
    <property type="molecule type" value="Genomic_DNA"/>
</dbReference>
<dbReference type="PANTHER" id="PTHR30008">
    <property type="entry name" value="EXODEOXYRIBONUCLEASE 7 LARGE SUBUNIT"/>
    <property type="match status" value="1"/>
</dbReference>
<feature type="domain" description="OB-fold nucleic acid binding" evidence="8">
    <location>
        <begin position="3"/>
        <end position="85"/>
    </location>
</feature>
<dbReference type="Proteomes" id="UP001298424">
    <property type="component" value="Unassembled WGS sequence"/>
</dbReference>
<evidence type="ECO:0000256" key="6">
    <source>
        <dbReference type="RuleBase" id="RU004355"/>
    </source>
</evidence>
<evidence type="ECO:0000256" key="5">
    <source>
        <dbReference type="HAMAP-Rule" id="MF_00378"/>
    </source>
</evidence>
<organism evidence="9 10">
    <name type="scientific">Kingella pumchi</name>
    <dbReference type="NCBI Taxonomy" id="2779506"/>
    <lineage>
        <taxon>Bacteria</taxon>
        <taxon>Pseudomonadati</taxon>
        <taxon>Pseudomonadota</taxon>
        <taxon>Betaproteobacteria</taxon>
        <taxon>Neisseriales</taxon>
        <taxon>Neisseriaceae</taxon>
        <taxon>Kingella</taxon>
    </lineage>
</organism>
<keyword evidence="10" id="KW-1185">Reference proteome</keyword>
<evidence type="ECO:0000313" key="9">
    <source>
        <dbReference type="EMBL" id="MCG6504224.1"/>
    </source>
</evidence>
<evidence type="ECO:0000256" key="1">
    <source>
        <dbReference type="ARBA" id="ARBA00022490"/>
    </source>
</evidence>
<dbReference type="GO" id="GO:0008855">
    <property type="term" value="F:exodeoxyribonuclease VII activity"/>
    <property type="evidence" value="ECO:0007669"/>
    <property type="project" value="UniProtKB-EC"/>
</dbReference>
<dbReference type="Pfam" id="PF13742">
    <property type="entry name" value="tRNA_anti_2"/>
    <property type="match status" value="1"/>
</dbReference>
<comment type="function">
    <text evidence="5">Bidirectionally degrades single-stranded DNA into large acid-insoluble oligonucleotides, which are then degraded further into small acid-soluble oligonucleotides.</text>
</comment>
<dbReference type="PANTHER" id="PTHR30008:SF0">
    <property type="entry name" value="EXODEOXYRIBONUCLEASE 7 LARGE SUBUNIT"/>
    <property type="match status" value="1"/>
</dbReference>
<evidence type="ECO:0000256" key="2">
    <source>
        <dbReference type="ARBA" id="ARBA00022722"/>
    </source>
</evidence>
<dbReference type="InterPro" id="IPR020579">
    <property type="entry name" value="Exonuc_VII_lsu_C"/>
</dbReference>
<evidence type="ECO:0000256" key="4">
    <source>
        <dbReference type="ARBA" id="ARBA00022839"/>
    </source>
</evidence>
<dbReference type="CDD" id="cd04489">
    <property type="entry name" value="ExoVII_LU_OBF"/>
    <property type="match status" value="1"/>
</dbReference>
<dbReference type="EC" id="3.1.11.6" evidence="5"/>
<comment type="caution">
    <text evidence="9">The sequence shown here is derived from an EMBL/GenBank/DDBJ whole genome shotgun (WGS) entry which is preliminary data.</text>
</comment>
<comment type="catalytic activity">
    <reaction evidence="5 6">
        <text>Exonucleolytic cleavage in either 5'- to 3'- or 3'- to 5'-direction to yield nucleoside 5'-phosphates.</text>
        <dbReference type="EC" id="3.1.11.6"/>
    </reaction>
</comment>
<dbReference type="InterPro" id="IPR003753">
    <property type="entry name" value="Exonuc_VII_L"/>
</dbReference>
<dbReference type="Gene3D" id="2.40.50.1010">
    <property type="match status" value="1"/>
</dbReference>
<protein>
    <recommendedName>
        <fullName evidence="5">Exodeoxyribonuclease 7 large subunit</fullName>
        <ecNumber evidence="5">3.1.11.6</ecNumber>
    </recommendedName>
    <alternativeName>
        <fullName evidence="5">Exodeoxyribonuclease VII large subunit</fullName>
        <shortName evidence="5">Exonuclease VII large subunit</shortName>
    </alternativeName>
</protein>
<comment type="similarity">
    <text evidence="5 6">Belongs to the XseA family.</text>
</comment>
<feature type="domain" description="Exonuclease VII large subunit C-terminal" evidence="7">
    <location>
        <begin position="109"/>
        <end position="416"/>
    </location>
</feature>
<name>A0ABS9NN53_9NEIS</name>
<accession>A0ABS9NN53</accession>
<dbReference type="InterPro" id="IPR025824">
    <property type="entry name" value="OB-fold_nuc-bd_dom"/>
</dbReference>
<evidence type="ECO:0000256" key="3">
    <source>
        <dbReference type="ARBA" id="ARBA00022801"/>
    </source>
</evidence>
<dbReference type="NCBIfam" id="TIGR00237">
    <property type="entry name" value="xseA"/>
    <property type="match status" value="1"/>
</dbReference>
<evidence type="ECO:0000259" key="8">
    <source>
        <dbReference type="Pfam" id="PF13742"/>
    </source>
</evidence>